<evidence type="ECO:0000313" key="8">
    <source>
        <dbReference type="EMBL" id="KGE73520.1"/>
    </source>
</evidence>
<dbReference type="RefSeq" id="WP_037545325.1">
    <property type="nucleotide sequence ID" value="NZ_JNUP01000023.1"/>
</dbReference>
<comment type="subunit">
    <text evidence="6">The basal body constitutes a major portion of the flagellar organelle and consists of a number of rings mounted on a central rod.</text>
</comment>
<dbReference type="STRING" id="1480694.DC28_02310"/>
<dbReference type="PROSITE" id="PS00588">
    <property type="entry name" value="FLAGELLA_BB_ROD"/>
    <property type="match status" value="1"/>
</dbReference>
<dbReference type="NCBIfam" id="TIGR01396">
    <property type="entry name" value="FlgB"/>
    <property type="match status" value="1"/>
</dbReference>
<comment type="caution">
    <text evidence="8">The sequence shown here is derived from an EMBL/GenBank/DDBJ whole genome shotgun (WGS) entry which is preliminary data.</text>
</comment>
<dbReference type="AlphaFoldDB" id="A0A098R042"/>
<evidence type="ECO:0000256" key="6">
    <source>
        <dbReference type="PIRNR" id="PIRNR002889"/>
    </source>
</evidence>
<evidence type="ECO:0000256" key="4">
    <source>
        <dbReference type="ARBA" id="ARBA00023143"/>
    </source>
</evidence>
<keyword evidence="9" id="KW-1185">Reference proteome</keyword>
<evidence type="ECO:0000256" key="3">
    <source>
        <dbReference type="ARBA" id="ARBA00014376"/>
    </source>
</evidence>
<dbReference type="PIRSF" id="PIRSF002889">
    <property type="entry name" value="Rod_FlgB"/>
    <property type="match status" value="1"/>
</dbReference>
<comment type="similarity">
    <text evidence="2 6">Belongs to the flagella basal body rod proteins family.</text>
</comment>
<keyword evidence="8" id="KW-0966">Cell projection</keyword>
<sequence>MYIQNNWGQSLDVLQRGMSVNMLRQEVIANNIANADTPNFKRSVVNYESALSQALQSDTTRDDFQPYYTHERHIAFDRKVDYQDVRPRRVLDYLTTSKNNGNNVDIEEESSNYIAAQLAYNLMVNSVNHHFNSMNIVLRG</sequence>
<comment type="function">
    <text evidence="5 6">Structural component of flagellum, the bacterial motility apparatus. Part of the rod structure of flagellar basal body.</text>
</comment>
<dbReference type="GO" id="GO:0030694">
    <property type="term" value="C:bacterial-type flagellum basal body, rod"/>
    <property type="evidence" value="ECO:0007669"/>
    <property type="project" value="InterPro"/>
</dbReference>
<evidence type="ECO:0000256" key="2">
    <source>
        <dbReference type="ARBA" id="ARBA00009677"/>
    </source>
</evidence>
<dbReference type="OrthoDB" id="9792068at2"/>
<keyword evidence="4 6" id="KW-0975">Bacterial flagellum</keyword>
<gene>
    <name evidence="8" type="ORF">DC28_02310</name>
</gene>
<comment type="subcellular location">
    <subcellularLocation>
        <location evidence="1 6">Bacterial flagellum basal body</location>
    </subcellularLocation>
</comment>
<dbReference type="PANTHER" id="PTHR30435">
    <property type="entry name" value="FLAGELLAR PROTEIN"/>
    <property type="match status" value="1"/>
</dbReference>
<proteinExistence type="inferred from homology"/>
<dbReference type="PANTHER" id="PTHR30435:SF12">
    <property type="entry name" value="FLAGELLAR BASAL BODY ROD PROTEIN FLGB"/>
    <property type="match status" value="1"/>
</dbReference>
<organism evidence="8 9">
    <name type="scientific">Spirochaeta lutea</name>
    <dbReference type="NCBI Taxonomy" id="1480694"/>
    <lineage>
        <taxon>Bacteria</taxon>
        <taxon>Pseudomonadati</taxon>
        <taxon>Spirochaetota</taxon>
        <taxon>Spirochaetia</taxon>
        <taxon>Spirochaetales</taxon>
        <taxon>Spirochaetaceae</taxon>
        <taxon>Spirochaeta</taxon>
    </lineage>
</organism>
<dbReference type="InterPro" id="IPR001444">
    <property type="entry name" value="Flag_bb_rod_N"/>
</dbReference>
<feature type="domain" description="Flagellar basal body rod protein N-terminal" evidence="7">
    <location>
        <begin position="11"/>
        <end position="41"/>
    </location>
</feature>
<dbReference type="eggNOG" id="COG1815">
    <property type="taxonomic scope" value="Bacteria"/>
</dbReference>
<protein>
    <recommendedName>
        <fullName evidence="3 6">Flagellar basal body rod protein FlgB</fullName>
    </recommendedName>
</protein>
<dbReference type="Proteomes" id="UP000029692">
    <property type="component" value="Unassembled WGS sequence"/>
</dbReference>
<keyword evidence="8" id="KW-0282">Flagellum</keyword>
<evidence type="ECO:0000256" key="5">
    <source>
        <dbReference type="ARBA" id="ARBA00024934"/>
    </source>
</evidence>
<dbReference type="InterPro" id="IPR019776">
    <property type="entry name" value="Flagellar_basal_body_rod_CS"/>
</dbReference>
<keyword evidence="8" id="KW-0969">Cilium</keyword>
<dbReference type="GO" id="GO:0071978">
    <property type="term" value="P:bacterial-type flagellum-dependent swarming motility"/>
    <property type="evidence" value="ECO:0007669"/>
    <property type="project" value="TreeGrafter"/>
</dbReference>
<evidence type="ECO:0000313" key="9">
    <source>
        <dbReference type="Proteomes" id="UP000029692"/>
    </source>
</evidence>
<dbReference type="InterPro" id="IPR006300">
    <property type="entry name" value="FlgB"/>
</dbReference>
<evidence type="ECO:0000259" key="7">
    <source>
        <dbReference type="Pfam" id="PF00460"/>
    </source>
</evidence>
<accession>A0A098R042</accession>
<dbReference type="EMBL" id="JNUP01000023">
    <property type="protein sequence ID" value="KGE73520.1"/>
    <property type="molecule type" value="Genomic_DNA"/>
</dbReference>
<evidence type="ECO:0000256" key="1">
    <source>
        <dbReference type="ARBA" id="ARBA00004117"/>
    </source>
</evidence>
<dbReference type="Pfam" id="PF00460">
    <property type="entry name" value="Flg_bb_rod"/>
    <property type="match status" value="1"/>
</dbReference>
<reference evidence="8 9" key="1">
    <citation type="submission" date="2014-05" db="EMBL/GenBank/DDBJ databases">
        <title>De novo Genome Sequence of Spirocheata sp.</title>
        <authorList>
            <person name="Shivani Y."/>
            <person name="Subhash Y."/>
            <person name="Tushar L."/>
            <person name="Sasikala C."/>
            <person name="Ramana C.V."/>
        </authorList>
    </citation>
    <scope>NUCLEOTIDE SEQUENCE [LARGE SCALE GENOMIC DNA]</scope>
    <source>
        <strain evidence="8 9">JC230</strain>
    </source>
</reference>
<name>A0A098R042_9SPIO</name>